<sequence>MGLFDSMLAALGLRNDTTPVGDEQPTPVDPARDLALEQQDDAASFDFAADIARYFTAEFRVDTAWSRPARRDGLFAEYGIRDVAHWYQVKATFARWLESPDGKSKYPTEDALIQARLTTTQTMGVDDLDLLP</sequence>
<name>A0A0C2CYQ2_9BACT</name>
<protein>
    <submittedName>
        <fullName evidence="1">Uncharacterized protein</fullName>
    </submittedName>
</protein>
<reference evidence="1 2" key="1">
    <citation type="submission" date="2014-12" db="EMBL/GenBank/DDBJ databases">
        <title>Genome assembly of Enhygromyxa salina DSM 15201.</title>
        <authorList>
            <person name="Sharma G."/>
            <person name="Subramanian S."/>
        </authorList>
    </citation>
    <scope>NUCLEOTIDE SEQUENCE [LARGE SCALE GENOMIC DNA]</scope>
    <source>
        <strain evidence="1 2">DSM 15201</strain>
    </source>
</reference>
<comment type="caution">
    <text evidence="1">The sequence shown here is derived from an EMBL/GenBank/DDBJ whole genome shotgun (WGS) entry which is preliminary data.</text>
</comment>
<gene>
    <name evidence="1" type="ORF">DB30_04983</name>
</gene>
<accession>A0A0C2CYQ2</accession>
<dbReference type="AlphaFoldDB" id="A0A0C2CYQ2"/>
<dbReference type="Proteomes" id="UP000031599">
    <property type="component" value="Unassembled WGS sequence"/>
</dbReference>
<dbReference type="EMBL" id="JMCC02000043">
    <property type="protein sequence ID" value="KIG16111.1"/>
    <property type="molecule type" value="Genomic_DNA"/>
</dbReference>
<dbReference type="RefSeq" id="WP_052550403.1">
    <property type="nucleotide sequence ID" value="NZ_JMCC02000043.1"/>
</dbReference>
<organism evidence="1 2">
    <name type="scientific">Enhygromyxa salina</name>
    <dbReference type="NCBI Taxonomy" id="215803"/>
    <lineage>
        <taxon>Bacteria</taxon>
        <taxon>Pseudomonadati</taxon>
        <taxon>Myxococcota</taxon>
        <taxon>Polyangia</taxon>
        <taxon>Nannocystales</taxon>
        <taxon>Nannocystaceae</taxon>
        <taxon>Enhygromyxa</taxon>
    </lineage>
</organism>
<proteinExistence type="predicted"/>
<evidence type="ECO:0000313" key="2">
    <source>
        <dbReference type="Proteomes" id="UP000031599"/>
    </source>
</evidence>
<evidence type="ECO:0000313" key="1">
    <source>
        <dbReference type="EMBL" id="KIG16111.1"/>
    </source>
</evidence>